<reference evidence="2 3" key="1">
    <citation type="submission" date="2023-10" db="EMBL/GenBank/DDBJ databases">
        <title>Chromosome-scale genome assembly provides insights into flower coloration mechanisms of Canna indica.</title>
        <authorList>
            <person name="Li C."/>
        </authorList>
    </citation>
    <scope>NUCLEOTIDE SEQUENCE [LARGE SCALE GENOMIC DNA]</scope>
    <source>
        <tissue evidence="2">Flower</tissue>
    </source>
</reference>
<organism evidence="2 3">
    <name type="scientific">Canna indica</name>
    <name type="common">Indian-shot</name>
    <dbReference type="NCBI Taxonomy" id="4628"/>
    <lineage>
        <taxon>Eukaryota</taxon>
        <taxon>Viridiplantae</taxon>
        <taxon>Streptophyta</taxon>
        <taxon>Embryophyta</taxon>
        <taxon>Tracheophyta</taxon>
        <taxon>Spermatophyta</taxon>
        <taxon>Magnoliopsida</taxon>
        <taxon>Liliopsida</taxon>
        <taxon>Zingiberales</taxon>
        <taxon>Cannaceae</taxon>
        <taxon>Canna</taxon>
    </lineage>
</organism>
<protein>
    <submittedName>
        <fullName evidence="2">Uncharacterized protein</fullName>
    </submittedName>
</protein>
<evidence type="ECO:0000256" key="1">
    <source>
        <dbReference type="SAM" id="Phobius"/>
    </source>
</evidence>
<name>A0AAQ3KMH6_9LILI</name>
<proteinExistence type="predicted"/>
<dbReference type="Proteomes" id="UP001327560">
    <property type="component" value="Chromosome 6"/>
</dbReference>
<evidence type="ECO:0000313" key="2">
    <source>
        <dbReference type="EMBL" id="WOL11583.1"/>
    </source>
</evidence>
<keyword evidence="1" id="KW-0812">Transmembrane</keyword>
<sequence length="228" mass="25054">MSRIARPWVQLLGSEQRQRPVVDYTERGGRHHRHCGGRRRSLPESWSLCGLGVVAIVIVVVLLCLLAFERADWWRAADELIDDDGGAVDFHGGVGLLMWLRAQSSNEIQQEITGRVQRKLVYEVTGNATATSTTTQVNAAIYIQGVGSRNQTIGIANTESLFLHDVLYGVNIIQKRNLVGDVDGLNGWFALGSCKLSVNNNGMPRVLPPMAKGSLGSMHEPFNVDTFS</sequence>
<accession>A0AAQ3KMH6</accession>
<dbReference type="AlphaFoldDB" id="A0AAQ3KMH6"/>
<feature type="transmembrane region" description="Helical" evidence="1">
    <location>
        <begin position="48"/>
        <end position="68"/>
    </location>
</feature>
<evidence type="ECO:0000313" key="3">
    <source>
        <dbReference type="Proteomes" id="UP001327560"/>
    </source>
</evidence>
<keyword evidence="1" id="KW-1133">Transmembrane helix</keyword>
<dbReference type="EMBL" id="CP136895">
    <property type="protein sequence ID" value="WOL11583.1"/>
    <property type="molecule type" value="Genomic_DNA"/>
</dbReference>
<keyword evidence="3" id="KW-1185">Reference proteome</keyword>
<gene>
    <name evidence="2" type="ORF">Cni_G20347</name>
</gene>
<keyword evidence="1" id="KW-0472">Membrane</keyword>